<keyword evidence="10" id="KW-1185">Reference proteome</keyword>
<dbReference type="SUPFAM" id="SSF161098">
    <property type="entry name" value="MetI-like"/>
    <property type="match status" value="1"/>
</dbReference>
<dbReference type="RefSeq" id="WP_094013570.1">
    <property type="nucleotide sequence ID" value="NZ_NMQW01000003.1"/>
</dbReference>
<feature type="domain" description="ABC transmembrane type-1" evidence="8">
    <location>
        <begin position="79"/>
        <end position="275"/>
    </location>
</feature>
<evidence type="ECO:0000256" key="1">
    <source>
        <dbReference type="ARBA" id="ARBA00004651"/>
    </source>
</evidence>
<dbReference type="GO" id="GO:0055085">
    <property type="term" value="P:transmembrane transport"/>
    <property type="evidence" value="ECO:0007669"/>
    <property type="project" value="InterPro"/>
</dbReference>
<accession>A0A229UW43</accession>
<dbReference type="Gene3D" id="1.10.3720.10">
    <property type="entry name" value="MetI-like"/>
    <property type="match status" value="1"/>
</dbReference>
<dbReference type="CDD" id="cd06261">
    <property type="entry name" value="TM_PBP2"/>
    <property type="match status" value="1"/>
</dbReference>
<sequence>MVALSNSKKPKAGIVDVIIAVILLVFSFTTLYPFLNLFFVSVSDIRDVVQNGGIILFPNDINFDAYSYVFRHAQLLSAYSFTILITVLGTILNLIMTTLGAYVLSSREMPGRNFLMTIVLITMFFSGGLIPTYLVVKSLHLVNTMWALILPGLVSTWLLILMRNFFQGIPMALRESARMDGASEIAILVRVILPLSLPMLATLALFYGVAHWNEYTGVVLYINNNKIVTLQVLLRNMYAAATMELDSERLPPPLDSVRAATVMVATLPIICVYPFLQKYFVQGMMVGSLKG</sequence>
<feature type="transmembrane region" description="Helical" evidence="7">
    <location>
        <begin position="78"/>
        <end position="102"/>
    </location>
</feature>
<dbReference type="Pfam" id="PF00528">
    <property type="entry name" value="BPD_transp_1"/>
    <property type="match status" value="1"/>
</dbReference>
<evidence type="ECO:0000256" key="3">
    <source>
        <dbReference type="ARBA" id="ARBA00022475"/>
    </source>
</evidence>
<protein>
    <submittedName>
        <fullName evidence="9">ABC transporter permease</fullName>
    </submittedName>
</protein>
<feature type="transmembrane region" description="Helical" evidence="7">
    <location>
        <begin position="187"/>
        <end position="210"/>
    </location>
</feature>
<evidence type="ECO:0000256" key="4">
    <source>
        <dbReference type="ARBA" id="ARBA00022692"/>
    </source>
</evidence>
<feature type="transmembrane region" description="Helical" evidence="7">
    <location>
        <begin position="146"/>
        <end position="166"/>
    </location>
</feature>
<comment type="subcellular location">
    <subcellularLocation>
        <location evidence="1 7">Cell membrane</location>
        <topology evidence="1 7">Multi-pass membrane protein</topology>
    </subcellularLocation>
</comment>
<keyword evidence="5 7" id="KW-1133">Transmembrane helix</keyword>
<evidence type="ECO:0000256" key="7">
    <source>
        <dbReference type="RuleBase" id="RU363032"/>
    </source>
</evidence>
<evidence type="ECO:0000259" key="8">
    <source>
        <dbReference type="PROSITE" id="PS50928"/>
    </source>
</evidence>
<keyword evidence="3" id="KW-1003">Cell membrane</keyword>
<dbReference type="PANTHER" id="PTHR43744:SF9">
    <property type="entry name" value="POLYGALACTURONAN_RHAMNOGALACTURONAN TRANSPORT SYSTEM PERMEASE PROTEIN YTCP"/>
    <property type="match status" value="1"/>
</dbReference>
<dbReference type="PROSITE" id="PS50928">
    <property type="entry name" value="ABC_TM1"/>
    <property type="match status" value="1"/>
</dbReference>
<name>A0A229UW43_9BACL</name>
<evidence type="ECO:0000256" key="5">
    <source>
        <dbReference type="ARBA" id="ARBA00022989"/>
    </source>
</evidence>
<dbReference type="AlphaFoldDB" id="A0A229UW43"/>
<evidence type="ECO:0000256" key="2">
    <source>
        <dbReference type="ARBA" id="ARBA00022448"/>
    </source>
</evidence>
<comment type="caution">
    <text evidence="9">The sequence shown here is derived from an EMBL/GenBank/DDBJ whole genome shotgun (WGS) entry which is preliminary data.</text>
</comment>
<keyword evidence="2 7" id="KW-0813">Transport</keyword>
<feature type="transmembrane region" description="Helical" evidence="7">
    <location>
        <begin position="12"/>
        <end position="35"/>
    </location>
</feature>
<dbReference type="EMBL" id="NMQW01000003">
    <property type="protein sequence ID" value="OXM87644.1"/>
    <property type="molecule type" value="Genomic_DNA"/>
</dbReference>
<gene>
    <name evidence="9" type="ORF">CF651_04000</name>
</gene>
<evidence type="ECO:0000256" key="6">
    <source>
        <dbReference type="ARBA" id="ARBA00023136"/>
    </source>
</evidence>
<dbReference type="PANTHER" id="PTHR43744">
    <property type="entry name" value="ABC TRANSPORTER PERMEASE PROTEIN MG189-RELATED-RELATED"/>
    <property type="match status" value="1"/>
</dbReference>
<comment type="similarity">
    <text evidence="7">Belongs to the binding-protein-dependent transport system permease family.</text>
</comment>
<dbReference type="GO" id="GO:0005886">
    <property type="term" value="C:plasma membrane"/>
    <property type="evidence" value="ECO:0007669"/>
    <property type="project" value="UniProtKB-SubCell"/>
</dbReference>
<evidence type="ECO:0000313" key="10">
    <source>
        <dbReference type="Proteomes" id="UP000215509"/>
    </source>
</evidence>
<reference evidence="9 10" key="1">
    <citation type="submission" date="2017-07" db="EMBL/GenBank/DDBJ databases">
        <title>Genome sequencing and assembly of Paenibacillus rigui.</title>
        <authorList>
            <person name="Mayilraj S."/>
        </authorList>
    </citation>
    <scope>NUCLEOTIDE SEQUENCE [LARGE SCALE GENOMIC DNA]</scope>
    <source>
        <strain evidence="9 10">JCM 16352</strain>
    </source>
</reference>
<proteinExistence type="inferred from homology"/>
<feature type="transmembrane region" description="Helical" evidence="7">
    <location>
        <begin position="114"/>
        <end position="134"/>
    </location>
</feature>
<dbReference type="Proteomes" id="UP000215509">
    <property type="component" value="Unassembled WGS sequence"/>
</dbReference>
<organism evidence="9 10">
    <name type="scientific">Paenibacillus rigui</name>
    <dbReference type="NCBI Taxonomy" id="554312"/>
    <lineage>
        <taxon>Bacteria</taxon>
        <taxon>Bacillati</taxon>
        <taxon>Bacillota</taxon>
        <taxon>Bacilli</taxon>
        <taxon>Bacillales</taxon>
        <taxon>Paenibacillaceae</taxon>
        <taxon>Paenibacillus</taxon>
    </lineage>
</organism>
<keyword evidence="4 7" id="KW-0812">Transmembrane</keyword>
<dbReference type="InterPro" id="IPR000515">
    <property type="entry name" value="MetI-like"/>
</dbReference>
<dbReference type="InterPro" id="IPR035906">
    <property type="entry name" value="MetI-like_sf"/>
</dbReference>
<dbReference type="OrthoDB" id="157184at2"/>
<keyword evidence="6 7" id="KW-0472">Membrane</keyword>
<feature type="transmembrane region" description="Helical" evidence="7">
    <location>
        <begin position="257"/>
        <end position="276"/>
    </location>
</feature>
<evidence type="ECO:0000313" key="9">
    <source>
        <dbReference type="EMBL" id="OXM87644.1"/>
    </source>
</evidence>